<proteinExistence type="inferred from homology"/>
<keyword evidence="5" id="KW-0679">Respiratory chain</keyword>
<dbReference type="AlphaFoldDB" id="A0A4R0R831"/>
<accession>A0A4R0R831</accession>
<evidence type="ECO:0000256" key="6">
    <source>
        <dbReference type="ARBA" id="ARBA00022692"/>
    </source>
</evidence>
<comment type="subcellular location">
    <subcellularLocation>
        <location evidence="1">Mitochondrion inner membrane</location>
        <topology evidence="1">Single-pass membrane protein</topology>
    </subcellularLocation>
</comment>
<dbReference type="EMBL" id="RWJN01000730">
    <property type="protein sequence ID" value="TCD59818.1"/>
    <property type="molecule type" value="Genomic_DNA"/>
</dbReference>
<evidence type="ECO:0000256" key="3">
    <source>
        <dbReference type="ARBA" id="ARBA00018681"/>
    </source>
</evidence>
<keyword evidence="6 14" id="KW-0812">Transmembrane</keyword>
<sequence length="74" mass="8483">MAAGEFGCVKPDPAIERMNTMREDVYKHFRFTPRAAIISIIGVVAFPAAIYFLTSSTDLRYNWIAKRKDESLRK</sequence>
<evidence type="ECO:0000256" key="2">
    <source>
        <dbReference type="ARBA" id="ARBA00007260"/>
    </source>
</evidence>
<evidence type="ECO:0000256" key="11">
    <source>
        <dbReference type="ARBA" id="ARBA00023136"/>
    </source>
</evidence>
<dbReference type="OrthoDB" id="15108at2759"/>
<evidence type="ECO:0000256" key="4">
    <source>
        <dbReference type="ARBA" id="ARBA00022448"/>
    </source>
</evidence>
<keyword evidence="9 14" id="KW-1133">Transmembrane helix</keyword>
<evidence type="ECO:0000256" key="14">
    <source>
        <dbReference type="SAM" id="Phobius"/>
    </source>
</evidence>
<evidence type="ECO:0000256" key="10">
    <source>
        <dbReference type="ARBA" id="ARBA00023128"/>
    </source>
</evidence>
<dbReference type="PANTHER" id="PTHR39476:SF1">
    <property type="entry name" value="NADH DEHYDROGENASE [UBIQUINONE] 1 BETA SUBCOMPLEX SUBUNIT 4"/>
    <property type="match status" value="1"/>
</dbReference>
<dbReference type="PANTHER" id="PTHR39476">
    <property type="entry name" value="NADH:UBIQUINONE OXIDOREDUCTASE 6.6KD SUBUNIT"/>
    <property type="match status" value="1"/>
</dbReference>
<keyword evidence="10" id="KW-0496">Mitochondrion</keyword>
<evidence type="ECO:0000313" key="16">
    <source>
        <dbReference type="Proteomes" id="UP000292702"/>
    </source>
</evidence>
<keyword evidence="4" id="KW-0813">Transport</keyword>
<keyword evidence="16" id="KW-1185">Reference proteome</keyword>
<evidence type="ECO:0000256" key="13">
    <source>
        <dbReference type="ARBA" id="ARBA00030987"/>
    </source>
</evidence>
<evidence type="ECO:0000256" key="9">
    <source>
        <dbReference type="ARBA" id="ARBA00022989"/>
    </source>
</evidence>
<dbReference type="GO" id="GO:0005743">
    <property type="term" value="C:mitochondrial inner membrane"/>
    <property type="evidence" value="ECO:0007669"/>
    <property type="project" value="UniProtKB-SubCell"/>
</dbReference>
<keyword evidence="7" id="KW-0999">Mitochondrion inner membrane</keyword>
<keyword evidence="11 14" id="KW-0472">Membrane</keyword>
<dbReference type="InterPro" id="IPR009866">
    <property type="entry name" value="NADH_UbQ_OxRdtase_NDUFB4_su"/>
</dbReference>
<evidence type="ECO:0000313" key="15">
    <source>
        <dbReference type="EMBL" id="TCD59818.1"/>
    </source>
</evidence>
<dbReference type="Proteomes" id="UP000292702">
    <property type="component" value="Unassembled WGS sequence"/>
</dbReference>
<evidence type="ECO:0000256" key="5">
    <source>
        <dbReference type="ARBA" id="ARBA00022660"/>
    </source>
</evidence>
<evidence type="ECO:0000256" key="1">
    <source>
        <dbReference type="ARBA" id="ARBA00004434"/>
    </source>
</evidence>
<feature type="transmembrane region" description="Helical" evidence="14">
    <location>
        <begin position="31"/>
        <end position="53"/>
    </location>
</feature>
<reference evidence="15 16" key="1">
    <citation type="submission" date="2018-11" db="EMBL/GenBank/DDBJ databases">
        <title>Genome assembly of Steccherinum ochraceum LE-BIN_3174, the white-rot fungus of the Steccherinaceae family (The Residual Polyporoid clade, Polyporales, Basidiomycota).</title>
        <authorList>
            <person name="Fedorova T.V."/>
            <person name="Glazunova O.A."/>
            <person name="Landesman E.O."/>
            <person name="Moiseenko K.V."/>
            <person name="Psurtseva N.V."/>
            <person name="Savinova O.S."/>
            <person name="Shakhova N.V."/>
            <person name="Tyazhelova T.V."/>
            <person name="Vasina D.V."/>
        </authorList>
    </citation>
    <scope>NUCLEOTIDE SEQUENCE [LARGE SCALE GENOMIC DNA]</scope>
    <source>
        <strain evidence="15 16">LE-BIN_3174</strain>
    </source>
</reference>
<evidence type="ECO:0000256" key="12">
    <source>
        <dbReference type="ARBA" id="ARBA00030212"/>
    </source>
</evidence>
<evidence type="ECO:0000256" key="8">
    <source>
        <dbReference type="ARBA" id="ARBA00022982"/>
    </source>
</evidence>
<name>A0A4R0R831_9APHY</name>
<protein>
    <recommendedName>
        <fullName evidence="3">NADH dehydrogenase [ubiquinone] 1 beta subcomplex subunit 4</fullName>
    </recommendedName>
    <alternativeName>
        <fullName evidence="12">Complex I-B15</fullName>
    </alternativeName>
    <alternativeName>
        <fullName evidence="13">NADH-ubiquinone oxidoreductase B15 subunit</fullName>
    </alternativeName>
</protein>
<keyword evidence="8" id="KW-0249">Electron transport</keyword>
<gene>
    <name evidence="15" type="ORF">EIP91_011397</name>
</gene>
<dbReference type="Pfam" id="PF07225">
    <property type="entry name" value="NDUF_B4"/>
    <property type="match status" value="1"/>
</dbReference>
<comment type="caution">
    <text evidence="15">The sequence shown here is derived from an EMBL/GenBank/DDBJ whole genome shotgun (WGS) entry which is preliminary data.</text>
</comment>
<comment type="similarity">
    <text evidence="2">Belongs to the complex I NDUFB4 subunit family.</text>
</comment>
<organism evidence="15 16">
    <name type="scientific">Steccherinum ochraceum</name>
    <dbReference type="NCBI Taxonomy" id="92696"/>
    <lineage>
        <taxon>Eukaryota</taxon>
        <taxon>Fungi</taxon>
        <taxon>Dikarya</taxon>
        <taxon>Basidiomycota</taxon>
        <taxon>Agaricomycotina</taxon>
        <taxon>Agaricomycetes</taxon>
        <taxon>Polyporales</taxon>
        <taxon>Steccherinaceae</taxon>
        <taxon>Steccherinum</taxon>
    </lineage>
</organism>
<evidence type="ECO:0000256" key="7">
    <source>
        <dbReference type="ARBA" id="ARBA00022792"/>
    </source>
</evidence>
<dbReference type="STRING" id="92696.A0A4R0R831"/>